<accession>A0A834M0Q5</accession>
<dbReference type="EMBL" id="JAACXV010022093">
    <property type="protein sequence ID" value="KAF7263341.1"/>
    <property type="molecule type" value="Genomic_DNA"/>
</dbReference>
<keyword evidence="3" id="KW-1185">Reference proteome</keyword>
<evidence type="ECO:0000313" key="3">
    <source>
        <dbReference type="Proteomes" id="UP000625711"/>
    </source>
</evidence>
<comment type="caution">
    <text evidence="2">The sequence shown here is derived from an EMBL/GenBank/DDBJ whole genome shotgun (WGS) entry which is preliminary data.</text>
</comment>
<organism evidence="2 3">
    <name type="scientific">Rhynchophorus ferrugineus</name>
    <name type="common">Red palm weevil</name>
    <name type="synonym">Curculio ferrugineus</name>
    <dbReference type="NCBI Taxonomy" id="354439"/>
    <lineage>
        <taxon>Eukaryota</taxon>
        <taxon>Metazoa</taxon>
        <taxon>Ecdysozoa</taxon>
        <taxon>Arthropoda</taxon>
        <taxon>Hexapoda</taxon>
        <taxon>Insecta</taxon>
        <taxon>Pterygota</taxon>
        <taxon>Neoptera</taxon>
        <taxon>Endopterygota</taxon>
        <taxon>Coleoptera</taxon>
        <taxon>Polyphaga</taxon>
        <taxon>Cucujiformia</taxon>
        <taxon>Curculionidae</taxon>
        <taxon>Dryophthorinae</taxon>
        <taxon>Rhynchophorus</taxon>
    </lineage>
</organism>
<dbReference type="Proteomes" id="UP000625711">
    <property type="component" value="Unassembled WGS sequence"/>
</dbReference>
<proteinExistence type="predicted"/>
<feature type="non-terminal residue" evidence="2">
    <location>
        <position position="31"/>
    </location>
</feature>
<name>A0A834M0Q5_RHYFE</name>
<evidence type="ECO:0000256" key="1">
    <source>
        <dbReference type="SAM" id="MobiDB-lite"/>
    </source>
</evidence>
<sequence>MRGHQTWIAAPGRDQDKDQAGYRPHSHIIRQ</sequence>
<feature type="region of interest" description="Disordered" evidence="1">
    <location>
        <begin position="1"/>
        <end position="31"/>
    </location>
</feature>
<dbReference type="AlphaFoldDB" id="A0A834M0Q5"/>
<protein>
    <submittedName>
        <fullName evidence="2">Uncharacterized protein</fullName>
    </submittedName>
</protein>
<reference evidence="2" key="1">
    <citation type="submission" date="2020-08" db="EMBL/GenBank/DDBJ databases">
        <title>Genome sequencing and assembly of the red palm weevil Rhynchophorus ferrugineus.</title>
        <authorList>
            <person name="Dias G.B."/>
            <person name="Bergman C.M."/>
            <person name="Manee M."/>
        </authorList>
    </citation>
    <scope>NUCLEOTIDE SEQUENCE</scope>
    <source>
        <strain evidence="2">AA-2017</strain>
        <tissue evidence="2">Whole larva</tissue>
    </source>
</reference>
<evidence type="ECO:0000313" key="2">
    <source>
        <dbReference type="EMBL" id="KAF7263341.1"/>
    </source>
</evidence>
<gene>
    <name evidence="2" type="ORF">GWI33_002777</name>
</gene>